<comment type="similarity">
    <text evidence="3">Belongs to the complex I NDUFB3 subunit family.</text>
</comment>
<keyword evidence="7" id="KW-0999">Mitochondrion inner membrane</keyword>
<keyword evidence="4" id="KW-0813">Transport</keyword>
<dbReference type="PANTHER" id="PTHR15082:SF2">
    <property type="entry name" value="NADH DEHYDROGENASE [UBIQUINONE] 1 BETA SUBCOMPLEX SUBUNIT 3"/>
    <property type="match status" value="1"/>
</dbReference>
<evidence type="ECO:0008006" key="15">
    <source>
        <dbReference type="Google" id="ProtNLM"/>
    </source>
</evidence>
<evidence type="ECO:0000256" key="12">
    <source>
        <dbReference type="SAM" id="Phobius"/>
    </source>
</evidence>
<evidence type="ECO:0000313" key="13">
    <source>
        <dbReference type="EMBL" id="KDN49200.1"/>
    </source>
</evidence>
<dbReference type="OrthoDB" id="521512at2759"/>
<keyword evidence="5" id="KW-0679">Respiratory chain</keyword>
<dbReference type="InterPro" id="IPR012576">
    <property type="entry name" value="NDUFB3"/>
</dbReference>
<dbReference type="GO" id="GO:0022900">
    <property type="term" value="P:electron transport chain"/>
    <property type="evidence" value="ECO:0007669"/>
    <property type="project" value="InterPro"/>
</dbReference>
<dbReference type="GO" id="GO:0032981">
    <property type="term" value="P:mitochondrial respiratory chain complex I assembly"/>
    <property type="evidence" value="ECO:0007669"/>
    <property type="project" value="TreeGrafter"/>
</dbReference>
<dbReference type="HOGENOM" id="CLU_145518_2_2_1"/>
<evidence type="ECO:0000256" key="5">
    <source>
        <dbReference type="ARBA" id="ARBA00022660"/>
    </source>
</evidence>
<feature type="transmembrane region" description="Helical" evidence="12">
    <location>
        <begin position="25"/>
        <end position="47"/>
    </location>
</feature>
<dbReference type="OMA" id="DPWARSE"/>
<comment type="subcellular location">
    <subcellularLocation>
        <location evidence="2">Mitochondrion inner membrane</location>
        <topology evidence="2">Single-pass membrane protein</topology>
        <orientation evidence="2">Matrix side</orientation>
    </subcellularLocation>
</comment>
<keyword evidence="11 12" id="KW-0472">Membrane</keyword>
<gene>
    <name evidence="13" type="ORF">K437DRAFT_255325</name>
</gene>
<organism evidence="13 14">
    <name type="scientific">Tilletiaria anomala (strain ATCC 24038 / CBS 436.72 / UBC 951)</name>
    <dbReference type="NCBI Taxonomy" id="1037660"/>
    <lineage>
        <taxon>Eukaryota</taxon>
        <taxon>Fungi</taxon>
        <taxon>Dikarya</taxon>
        <taxon>Basidiomycota</taxon>
        <taxon>Ustilaginomycotina</taxon>
        <taxon>Exobasidiomycetes</taxon>
        <taxon>Georgefischeriales</taxon>
        <taxon>Tilletiariaceae</taxon>
        <taxon>Tilletiaria</taxon>
    </lineage>
</organism>
<dbReference type="Proteomes" id="UP000027361">
    <property type="component" value="Unassembled WGS sequence"/>
</dbReference>
<keyword evidence="6 12" id="KW-0812">Transmembrane</keyword>
<evidence type="ECO:0000256" key="3">
    <source>
        <dbReference type="ARBA" id="ARBA00005667"/>
    </source>
</evidence>
<name>A0A066WEL0_TILAU</name>
<evidence type="ECO:0000256" key="6">
    <source>
        <dbReference type="ARBA" id="ARBA00022692"/>
    </source>
</evidence>
<dbReference type="InParanoid" id="A0A066WEL0"/>
<dbReference type="Pfam" id="PF08122">
    <property type="entry name" value="NDUF_B12"/>
    <property type="match status" value="1"/>
</dbReference>
<evidence type="ECO:0000256" key="1">
    <source>
        <dbReference type="ARBA" id="ARBA00003195"/>
    </source>
</evidence>
<evidence type="ECO:0000256" key="7">
    <source>
        <dbReference type="ARBA" id="ARBA00022792"/>
    </source>
</evidence>
<comment type="function">
    <text evidence="1">Accessory subunit of the mitochondrial membrane respiratory chain NADH dehydrogenase (Complex I), that is believed not to be involved in catalysis. Complex I functions in the transfer of electrons from NADH to the respiratory chain. The immediate electron acceptor for the enzyme is believed to be ubiquinone.</text>
</comment>
<evidence type="ECO:0000256" key="9">
    <source>
        <dbReference type="ARBA" id="ARBA00022989"/>
    </source>
</evidence>
<keyword evidence="10" id="KW-0496">Mitochondrion</keyword>
<dbReference type="RefSeq" id="XP_013244283.1">
    <property type="nucleotide sequence ID" value="XM_013388829.1"/>
</dbReference>
<dbReference type="AlphaFoldDB" id="A0A066WEL0"/>
<evidence type="ECO:0000313" key="14">
    <source>
        <dbReference type="Proteomes" id="UP000027361"/>
    </source>
</evidence>
<sequence>MSQLYRDPWARSEAWRKHPVFSNRFLFRSFLPGFGLGTAAFALYYAIDTITHPTNVEKIKEQSHKPMESKIE</sequence>
<dbReference type="PANTHER" id="PTHR15082">
    <property type="entry name" value="NADH-UBIQUINONE OXIDOREDUCTASE B12 SUBUNIT"/>
    <property type="match status" value="1"/>
</dbReference>
<keyword evidence="8" id="KW-0249">Electron transport</keyword>
<dbReference type="GO" id="GO:0005743">
    <property type="term" value="C:mitochondrial inner membrane"/>
    <property type="evidence" value="ECO:0007669"/>
    <property type="project" value="UniProtKB-SubCell"/>
</dbReference>
<dbReference type="STRING" id="1037660.A0A066WEL0"/>
<keyword evidence="14" id="KW-1185">Reference proteome</keyword>
<keyword evidence="9 12" id="KW-1133">Transmembrane helix</keyword>
<evidence type="ECO:0000256" key="4">
    <source>
        <dbReference type="ARBA" id="ARBA00022448"/>
    </source>
</evidence>
<proteinExistence type="inferred from homology"/>
<evidence type="ECO:0000256" key="2">
    <source>
        <dbReference type="ARBA" id="ARBA00004298"/>
    </source>
</evidence>
<protein>
    <recommendedName>
        <fullName evidence="15">NADH-ubiquinone oxidoreductase B12 subunit</fullName>
    </recommendedName>
</protein>
<accession>A0A066WEL0</accession>
<comment type="caution">
    <text evidence="13">The sequence shown here is derived from an EMBL/GenBank/DDBJ whole genome shotgun (WGS) entry which is preliminary data.</text>
</comment>
<reference evidence="13 14" key="1">
    <citation type="submission" date="2014-05" db="EMBL/GenBank/DDBJ databases">
        <title>Draft genome sequence of a rare smut relative, Tilletiaria anomala UBC 951.</title>
        <authorList>
            <consortium name="DOE Joint Genome Institute"/>
            <person name="Toome M."/>
            <person name="Kuo A."/>
            <person name="Henrissat B."/>
            <person name="Lipzen A."/>
            <person name="Tritt A."/>
            <person name="Yoshinaga Y."/>
            <person name="Zane M."/>
            <person name="Barry K."/>
            <person name="Grigoriev I.V."/>
            <person name="Spatafora J.W."/>
            <person name="Aimea M.C."/>
        </authorList>
    </citation>
    <scope>NUCLEOTIDE SEQUENCE [LARGE SCALE GENOMIC DNA]</scope>
    <source>
        <strain evidence="13 14">UBC 951</strain>
    </source>
</reference>
<evidence type="ECO:0000256" key="10">
    <source>
        <dbReference type="ARBA" id="ARBA00023128"/>
    </source>
</evidence>
<evidence type="ECO:0000256" key="11">
    <source>
        <dbReference type="ARBA" id="ARBA00023136"/>
    </source>
</evidence>
<dbReference type="EMBL" id="JMSN01000022">
    <property type="protein sequence ID" value="KDN49200.1"/>
    <property type="molecule type" value="Genomic_DNA"/>
</dbReference>
<evidence type="ECO:0000256" key="8">
    <source>
        <dbReference type="ARBA" id="ARBA00022982"/>
    </source>
</evidence>
<dbReference type="GeneID" id="25264122"/>